<accession>A0A135WF25</accession>
<dbReference type="Gene3D" id="3.40.30.10">
    <property type="entry name" value="Glutaredoxin"/>
    <property type="match status" value="1"/>
</dbReference>
<dbReference type="InterPro" id="IPR036249">
    <property type="entry name" value="Thioredoxin-like_sf"/>
</dbReference>
<dbReference type="CDD" id="cd02966">
    <property type="entry name" value="TlpA_like_family"/>
    <property type="match status" value="1"/>
</dbReference>
<protein>
    <submittedName>
        <fullName evidence="7">TlpA family protein disulfide reductase</fullName>
    </submittedName>
</protein>
<keyword evidence="2" id="KW-0201">Cytochrome c-type biogenesis</keyword>
<dbReference type="EMBL" id="LPUR01000011">
    <property type="protein sequence ID" value="KXH83513.1"/>
    <property type="molecule type" value="Genomic_DNA"/>
</dbReference>
<reference evidence="8" key="1">
    <citation type="submission" date="2015-12" db="EMBL/GenBank/DDBJ databases">
        <title>Genome sequence of a biocontrol rhizobacterium Chryseobacterium kwangjuense strain KJ1R5 isolated from pepper (Capsicum annuum L.).</title>
        <authorList>
            <person name="Jeong J.-J."/>
            <person name="Park H."/>
            <person name="Mannaa M."/>
            <person name="Sang M.K."/>
            <person name="Choi I.-G."/>
            <person name="Kim K.D."/>
        </authorList>
    </citation>
    <scope>NUCLEOTIDE SEQUENCE [LARGE SCALE GENOMIC DNA]</scope>
    <source>
        <strain evidence="8">KJ1R5</strain>
    </source>
</reference>
<keyword evidence="3" id="KW-1015">Disulfide bond</keyword>
<gene>
    <name evidence="7" type="ORF">ACKW6Q_16010</name>
    <name evidence="6" type="ORF">AU378_14060</name>
</gene>
<sequence length="251" mass="28892">MILKTKLKILILIVSLIPLQFISQVSEIEALRGLKKSEKPLGKFDGESVPVYLPDGKRIKGKEMMETVNGGNYTMEQYENEKGEIKAILFKKLSDEEIMKIKELSKKRMLEKQMTSIPAKDFTVKDVKGNVYKLKDLKGKIVVINFWFTKCKPCLIEIPELNKLVDKYSTKEVVFLGITYEEKEILNNFLNKQEFKYNIIPSAKNIISLYNVNGYPTHLIINQDSKITFSATGLSNNIVEEIDYNIERLLN</sequence>
<dbReference type="AlphaFoldDB" id="A0A135WF25"/>
<evidence type="ECO:0000313" key="7">
    <source>
        <dbReference type="EMBL" id="MFN1218474.1"/>
    </source>
</evidence>
<dbReference type="SUPFAM" id="SSF52833">
    <property type="entry name" value="Thioredoxin-like"/>
    <property type="match status" value="1"/>
</dbReference>
<dbReference type="InterPro" id="IPR050553">
    <property type="entry name" value="Thioredoxin_ResA/DsbE_sf"/>
</dbReference>
<dbReference type="GO" id="GO:0030313">
    <property type="term" value="C:cell envelope"/>
    <property type="evidence" value="ECO:0007669"/>
    <property type="project" value="UniProtKB-SubCell"/>
</dbReference>
<dbReference type="Pfam" id="PF00578">
    <property type="entry name" value="AhpC-TSA"/>
    <property type="match status" value="1"/>
</dbReference>
<organism evidence="6 8">
    <name type="scientific">Chryseobacterium kwangjuense</name>
    <dbReference type="NCBI Taxonomy" id="267125"/>
    <lineage>
        <taxon>Bacteria</taxon>
        <taxon>Pseudomonadati</taxon>
        <taxon>Bacteroidota</taxon>
        <taxon>Flavobacteriia</taxon>
        <taxon>Flavobacteriales</taxon>
        <taxon>Weeksellaceae</taxon>
        <taxon>Chryseobacterium group</taxon>
        <taxon>Chryseobacterium</taxon>
    </lineage>
</organism>
<evidence type="ECO:0000313" key="9">
    <source>
        <dbReference type="Proteomes" id="UP001634154"/>
    </source>
</evidence>
<feature type="domain" description="Thioredoxin" evidence="5">
    <location>
        <begin position="113"/>
        <end position="251"/>
    </location>
</feature>
<dbReference type="InterPro" id="IPR013766">
    <property type="entry name" value="Thioredoxin_domain"/>
</dbReference>
<proteinExistence type="predicted"/>
<evidence type="ECO:0000256" key="4">
    <source>
        <dbReference type="ARBA" id="ARBA00023284"/>
    </source>
</evidence>
<dbReference type="GO" id="GO:0016491">
    <property type="term" value="F:oxidoreductase activity"/>
    <property type="evidence" value="ECO:0007669"/>
    <property type="project" value="InterPro"/>
</dbReference>
<keyword evidence="9" id="KW-1185">Reference proteome</keyword>
<dbReference type="OrthoDB" id="9815205at2"/>
<dbReference type="Proteomes" id="UP000070513">
    <property type="component" value="Unassembled WGS sequence"/>
</dbReference>
<dbReference type="GO" id="GO:0016209">
    <property type="term" value="F:antioxidant activity"/>
    <property type="evidence" value="ECO:0007669"/>
    <property type="project" value="InterPro"/>
</dbReference>
<evidence type="ECO:0000256" key="1">
    <source>
        <dbReference type="ARBA" id="ARBA00004196"/>
    </source>
</evidence>
<dbReference type="Proteomes" id="UP001634154">
    <property type="component" value="Unassembled WGS sequence"/>
</dbReference>
<evidence type="ECO:0000256" key="2">
    <source>
        <dbReference type="ARBA" id="ARBA00022748"/>
    </source>
</evidence>
<reference evidence="6 8" key="3">
    <citation type="journal article" date="2016" name="Genome Announc.">
        <title>Draft Genome Sequence of a Biocontrol Rhizobacterium, Chryseobacterium kwangjuense Strain KJ1R5, Isolated from Pepper (Capsicum annuum).</title>
        <authorList>
            <person name="Jeong J.J."/>
            <person name="Park H."/>
            <person name="Park B.H."/>
            <person name="Mannaa M."/>
            <person name="Sang M.K."/>
            <person name="Choi I.G."/>
            <person name="Kim K.D."/>
        </authorList>
    </citation>
    <scope>NUCLEOTIDE SEQUENCE [LARGE SCALE GENOMIC DNA]</scope>
    <source>
        <strain evidence="6 8">KJ1R5</strain>
    </source>
</reference>
<keyword evidence="4" id="KW-0676">Redox-active center</keyword>
<evidence type="ECO:0000313" key="6">
    <source>
        <dbReference type="EMBL" id="KXH83513.1"/>
    </source>
</evidence>
<dbReference type="PANTHER" id="PTHR42852:SF6">
    <property type="entry name" value="THIOL:DISULFIDE INTERCHANGE PROTEIN DSBE"/>
    <property type="match status" value="1"/>
</dbReference>
<dbReference type="PROSITE" id="PS51352">
    <property type="entry name" value="THIOREDOXIN_2"/>
    <property type="match status" value="1"/>
</dbReference>
<evidence type="ECO:0000313" key="8">
    <source>
        <dbReference type="Proteomes" id="UP000070513"/>
    </source>
</evidence>
<comment type="subcellular location">
    <subcellularLocation>
        <location evidence="1">Cell envelope</location>
    </subcellularLocation>
</comment>
<evidence type="ECO:0000256" key="3">
    <source>
        <dbReference type="ARBA" id="ARBA00023157"/>
    </source>
</evidence>
<dbReference type="RefSeq" id="WP_062651968.1">
    <property type="nucleotide sequence ID" value="NZ_JBJXVJ010000003.1"/>
</dbReference>
<dbReference type="GO" id="GO:0017004">
    <property type="term" value="P:cytochrome complex assembly"/>
    <property type="evidence" value="ECO:0007669"/>
    <property type="project" value="UniProtKB-KW"/>
</dbReference>
<reference evidence="7 9" key="4">
    <citation type="submission" date="2024-12" db="EMBL/GenBank/DDBJ databases">
        <title>Draft genome sequence of Chryseobacterium kwangjuense AG447.</title>
        <authorList>
            <person name="Cheptsov V.S."/>
            <person name="Belov A."/>
            <person name="Zavarzina A.G."/>
        </authorList>
    </citation>
    <scope>NUCLEOTIDE SEQUENCE [LARGE SCALE GENOMIC DNA]</scope>
    <source>
        <strain evidence="7 9">AG447</strain>
    </source>
</reference>
<dbReference type="InterPro" id="IPR000866">
    <property type="entry name" value="AhpC/TSA"/>
</dbReference>
<dbReference type="PANTHER" id="PTHR42852">
    <property type="entry name" value="THIOL:DISULFIDE INTERCHANGE PROTEIN DSBE"/>
    <property type="match status" value="1"/>
</dbReference>
<dbReference type="EMBL" id="JBJXVJ010000003">
    <property type="protein sequence ID" value="MFN1218474.1"/>
    <property type="molecule type" value="Genomic_DNA"/>
</dbReference>
<evidence type="ECO:0000259" key="5">
    <source>
        <dbReference type="PROSITE" id="PS51352"/>
    </source>
</evidence>
<reference evidence="6" key="2">
    <citation type="submission" date="2015-12" db="EMBL/GenBank/DDBJ databases">
        <authorList>
            <person name="Shamseldin A."/>
            <person name="Moawad H."/>
            <person name="Abd El-Rahim W.M."/>
            <person name="Sadowsky M.J."/>
        </authorList>
    </citation>
    <scope>NUCLEOTIDE SEQUENCE</scope>
    <source>
        <strain evidence="6">KJ1R5</strain>
    </source>
</reference>
<name>A0A135WF25_9FLAO</name>
<comment type="caution">
    <text evidence="6">The sequence shown here is derived from an EMBL/GenBank/DDBJ whole genome shotgun (WGS) entry which is preliminary data.</text>
</comment>